<gene>
    <name evidence="3" type="ORF">DR999_PMT08787</name>
</gene>
<accession>A0A4D9EAS9</accession>
<evidence type="ECO:0000256" key="2">
    <source>
        <dbReference type="SAM" id="Phobius"/>
    </source>
</evidence>
<dbReference type="GO" id="GO:0003677">
    <property type="term" value="F:DNA binding"/>
    <property type="evidence" value="ECO:0007669"/>
    <property type="project" value="UniProtKB-KW"/>
</dbReference>
<reference evidence="3 4" key="1">
    <citation type="submission" date="2019-04" db="EMBL/GenBank/DDBJ databases">
        <title>Draft genome of the big-headed turtle Platysternon megacephalum.</title>
        <authorList>
            <person name="Gong S."/>
        </authorList>
    </citation>
    <scope>NUCLEOTIDE SEQUENCE [LARGE SCALE GENOMIC DNA]</scope>
    <source>
        <strain evidence="3">DO16091913</strain>
        <tissue evidence="3">Muscle</tissue>
    </source>
</reference>
<protein>
    <submittedName>
        <fullName evidence="3">Iroquois-class homeodomain protein IRX-1</fullName>
    </submittedName>
</protein>
<reference evidence="3 4" key="2">
    <citation type="submission" date="2019-04" db="EMBL/GenBank/DDBJ databases">
        <title>The genome sequence of big-headed turtle.</title>
        <authorList>
            <person name="Gong S."/>
        </authorList>
    </citation>
    <scope>NUCLEOTIDE SEQUENCE [LARGE SCALE GENOMIC DNA]</scope>
    <source>
        <strain evidence="3">DO16091913</strain>
        <tissue evidence="3">Muscle</tissue>
    </source>
</reference>
<feature type="region of interest" description="Disordered" evidence="1">
    <location>
        <begin position="57"/>
        <end position="80"/>
    </location>
</feature>
<dbReference type="EMBL" id="QXTE01000070">
    <property type="protein sequence ID" value="TFK08371.1"/>
    <property type="molecule type" value="Genomic_DNA"/>
</dbReference>
<dbReference type="Proteomes" id="UP000297703">
    <property type="component" value="Unassembled WGS sequence"/>
</dbReference>
<dbReference type="AlphaFoldDB" id="A0A4D9EAS9"/>
<name>A0A4D9EAS9_9SAUR</name>
<keyword evidence="2" id="KW-1133">Transmembrane helix</keyword>
<proteinExistence type="predicted"/>
<feature type="compositionally biased region" description="Basic and acidic residues" evidence="1">
    <location>
        <begin position="58"/>
        <end position="80"/>
    </location>
</feature>
<comment type="caution">
    <text evidence="3">The sequence shown here is derived from an EMBL/GenBank/DDBJ whole genome shotgun (WGS) entry which is preliminary data.</text>
</comment>
<keyword evidence="3" id="KW-0238">DNA-binding</keyword>
<keyword evidence="2" id="KW-0812">Transmembrane</keyword>
<keyword evidence="4" id="KW-1185">Reference proteome</keyword>
<sequence length="80" mass="9181">MPNAEPAILAFYTIFNASYFLPRIWIRAGHHLQDVRGCQSGWMLHWSSRCHPMGRDNPGSRKLLDDATAHRHPSARHESC</sequence>
<evidence type="ECO:0000313" key="4">
    <source>
        <dbReference type="Proteomes" id="UP000297703"/>
    </source>
</evidence>
<feature type="transmembrane region" description="Helical" evidence="2">
    <location>
        <begin position="6"/>
        <end position="26"/>
    </location>
</feature>
<evidence type="ECO:0000313" key="3">
    <source>
        <dbReference type="EMBL" id="TFK08371.1"/>
    </source>
</evidence>
<keyword evidence="3" id="KW-0371">Homeobox</keyword>
<organism evidence="3 4">
    <name type="scientific">Platysternon megacephalum</name>
    <name type="common">big-headed turtle</name>
    <dbReference type="NCBI Taxonomy" id="55544"/>
    <lineage>
        <taxon>Eukaryota</taxon>
        <taxon>Metazoa</taxon>
        <taxon>Chordata</taxon>
        <taxon>Craniata</taxon>
        <taxon>Vertebrata</taxon>
        <taxon>Euteleostomi</taxon>
        <taxon>Archelosauria</taxon>
        <taxon>Testudinata</taxon>
        <taxon>Testudines</taxon>
        <taxon>Cryptodira</taxon>
        <taxon>Durocryptodira</taxon>
        <taxon>Testudinoidea</taxon>
        <taxon>Platysternidae</taxon>
        <taxon>Platysternon</taxon>
    </lineage>
</organism>
<evidence type="ECO:0000256" key="1">
    <source>
        <dbReference type="SAM" id="MobiDB-lite"/>
    </source>
</evidence>
<keyword evidence="2" id="KW-0472">Membrane</keyword>